<organism evidence="2 3">
    <name type="scientific">Brumimicrobium oceani</name>
    <dbReference type="NCBI Taxonomy" id="2100725"/>
    <lineage>
        <taxon>Bacteria</taxon>
        <taxon>Pseudomonadati</taxon>
        <taxon>Bacteroidota</taxon>
        <taxon>Flavobacteriia</taxon>
        <taxon>Flavobacteriales</taxon>
        <taxon>Crocinitomicaceae</taxon>
        <taxon>Brumimicrobium</taxon>
    </lineage>
</organism>
<gene>
    <name evidence="2" type="ORF">DIT68_12370</name>
</gene>
<dbReference type="PANTHER" id="PTHR33446">
    <property type="entry name" value="PROTEIN TONB-RELATED"/>
    <property type="match status" value="1"/>
</dbReference>
<dbReference type="PANTHER" id="PTHR33446:SF2">
    <property type="entry name" value="PROTEIN TONB"/>
    <property type="match status" value="1"/>
</dbReference>
<sequence length="119" mass="13796">MLILPFFLFSQVEDTTIVLYPDIEAKFPGGPTEMKRFIIDNLEYPKIEFETIPDGRIFIEFIVNLDGSIEQVKTREEGVKELDNAYIEVIKNMPNWIPAEVNGVKVRSRGILPFRICFQ</sequence>
<dbReference type="AlphaFoldDB" id="A0A2U2XB49"/>
<reference evidence="2 3" key="2">
    <citation type="submission" date="2018-05" db="EMBL/GenBank/DDBJ databases">
        <authorList>
            <person name="Lanie J.A."/>
            <person name="Ng W.-L."/>
            <person name="Kazmierczak K.M."/>
            <person name="Andrzejewski T.M."/>
            <person name="Davidsen T.M."/>
            <person name="Wayne K.J."/>
            <person name="Tettelin H."/>
            <person name="Glass J.I."/>
            <person name="Rusch D."/>
            <person name="Podicherti R."/>
            <person name="Tsui H.-C.T."/>
            <person name="Winkler M.E."/>
        </authorList>
    </citation>
    <scope>NUCLEOTIDE SEQUENCE [LARGE SCALE GENOMIC DNA]</scope>
    <source>
        <strain evidence="2 3">C305</strain>
    </source>
</reference>
<evidence type="ECO:0000313" key="2">
    <source>
        <dbReference type="EMBL" id="PWH84931.1"/>
    </source>
</evidence>
<dbReference type="Gene3D" id="3.30.1150.10">
    <property type="match status" value="1"/>
</dbReference>
<dbReference type="Proteomes" id="UP000245370">
    <property type="component" value="Unassembled WGS sequence"/>
</dbReference>
<evidence type="ECO:0000313" key="3">
    <source>
        <dbReference type="Proteomes" id="UP000245370"/>
    </source>
</evidence>
<accession>A0A2U2XB49</accession>
<feature type="domain" description="TonB C-terminal" evidence="1">
    <location>
        <begin position="41"/>
        <end position="115"/>
    </location>
</feature>
<dbReference type="InterPro" id="IPR051045">
    <property type="entry name" value="TonB-dependent_transducer"/>
</dbReference>
<dbReference type="EMBL" id="QFRJ01000010">
    <property type="protein sequence ID" value="PWH84931.1"/>
    <property type="molecule type" value="Genomic_DNA"/>
</dbReference>
<dbReference type="SUPFAM" id="SSF74653">
    <property type="entry name" value="TolA/TonB C-terminal domain"/>
    <property type="match status" value="1"/>
</dbReference>
<dbReference type="InterPro" id="IPR037682">
    <property type="entry name" value="TonB_C"/>
</dbReference>
<keyword evidence="3" id="KW-1185">Reference proteome</keyword>
<dbReference type="GO" id="GO:0031992">
    <property type="term" value="F:energy transducer activity"/>
    <property type="evidence" value="ECO:0007669"/>
    <property type="project" value="TreeGrafter"/>
</dbReference>
<dbReference type="GO" id="GO:0098797">
    <property type="term" value="C:plasma membrane protein complex"/>
    <property type="evidence" value="ECO:0007669"/>
    <property type="project" value="TreeGrafter"/>
</dbReference>
<comment type="caution">
    <text evidence="2">The sequence shown here is derived from an EMBL/GenBank/DDBJ whole genome shotgun (WGS) entry which is preliminary data.</text>
</comment>
<name>A0A2U2XB49_9FLAO</name>
<protein>
    <recommendedName>
        <fullName evidence="1">TonB C-terminal domain-containing protein</fullName>
    </recommendedName>
</protein>
<reference evidence="2 3" key="1">
    <citation type="submission" date="2018-05" db="EMBL/GenBank/DDBJ databases">
        <title>Brumimicrobium oceani sp. nov., isolated from coastal sediment.</title>
        <authorList>
            <person name="Kou Y."/>
        </authorList>
    </citation>
    <scope>NUCLEOTIDE SEQUENCE [LARGE SCALE GENOMIC DNA]</scope>
    <source>
        <strain evidence="2 3">C305</strain>
    </source>
</reference>
<dbReference type="Pfam" id="PF03544">
    <property type="entry name" value="TonB_C"/>
    <property type="match status" value="1"/>
</dbReference>
<proteinExistence type="predicted"/>
<dbReference type="GO" id="GO:0055085">
    <property type="term" value="P:transmembrane transport"/>
    <property type="evidence" value="ECO:0007669"/>
    <property type="project" value="InterPro"/>
</dbReference>
<evidence type="ECO:0000259" key="1">
    <source>
        <dbReference type="Pfam" id="PF03544"/>
    </source>
</evidence>